<comment type="caution">
    <text evidence="11">The sequence shown here is derived from an EMBL/GenBank/DDBJ whole genome shotgun (WGS) entry which is preliminary data.</text>
</comment>
<protein>
    <recommendedName>
        <fullName evidence="13">O-acyltransferase WSD1 C-terminal domain-containing protein</fullName>
    </recommendedName>
</protein>
<comment type="pathway">
    <text evidence="1">Glycerolipid metabolism; triacylglycerol biosynthesis.</text>
</comment>
<comment type="catalytic activity">
    <reaction evidence="6">
        <text>a long chain fatty alcohol + a fatty acyl-CoA = a long-chain alcohol wax ester + CoA</text>
        <dbReference type="Rhea" id="RHEA:38443"/>
        <dbReference type="ChEBI" id="CHEBI:17135"/>
        <dbReference type="ChEBI" id="CHEBI:57287"/>
        <dbReference type="ChEBI" id="CHEBI:77636"/>
        <dbReference type="ChEBI" id="CHEBI:235323"/>
        <dbReference type="EC" id="2.3.1.75"/>
    </reaction>
</comment>
<evidence type="ECO:0000256" key="6">
    <source>
        <dbReference type="ARBA" id="ARBA00047604"/>
    </source>
</evidence>
<evidence type="ECO:0000256" key="3">
    <source>
        <dbReference type="ARBA" id="ARBA00022679"/>
    </source>
</evidence>
<dbReference type="GO" id="GO:0005886">
    <property type="term" value="C:plasma membrane"/>
    <property type="evidence" value="ECO:0007669"/>
    <property type="project" value="TreeGrafter"/>
</dbReference>
<dbReference type="AlphaFoldDB" id="A0AAD1X9Q4"/>
<dbReference type="GO" id="GO:0047196">
    <property type="term" value="F:long-chain-alcohol O-fatty-acyltransferase activity"/>
    <property type="evidence" value="ECO:0007669"/>
    <property type="project" value="UniProtKB-EC"/>
</dbReference>
<organism evidence="11 12">
    <name type="scientific">Euplotes crassus</name>
    <dbReference type="NCBI Taxonomy" id="5936"/>
    <lineage>
        <taxon>Eukaryota</taxon>
        <taxon>Sar</taxon>
        <taxon>Alveolata</taxon>
        <taxon>Ciliophora</taxon>
        <taxon>Intramacronucleata</taxon>
        <taxon>Spirotrichea</taxon>
        <taxon>Hypotrichia</taxon>
        <taxon>Euplotida</taxon>
        <taxon>Euplotidae</taxon>
        <taxon>Moneuplotes</taxon>
    </lineage>
</organism>
<dbReference type="EMBL" id="CAMPGE010009483">
    <property type="protein sequence ID" value="CAI2368349.1"/>
    <property type="molecule type" value="Genomic_DNA"/>
</dbReference>
<dbReference type="Pfam" id="PF03007">
    <property type="entry name" value="WS_DGAT_cat"/>
    <property type="match status" value="1"/>
</dbReference>
<keyword evidence="3" id="KW-0808">Transferase</keyword>
<feature type="transmembrane region" description="Helical" evidence="8">
    <location>
        <begin position="6"/>
        <end position="33"/>
    </location>
</feature>
<keyword evidence="12" id="KW-1185">Reference proteome</keyword>
<dbReference type="PANTHER" id="PTHR31650">
    <property type="entry name" value="O-ACYLTRANSFERASE (WSD1-LIKE) FAMILY PROTEIN"/>
    <property type="match status" value="1"/>
</dbReference>
<feature type="domain" description="O-acyltransferase WSD1 C-terminal" evidence="10">
    <location>
        <begin position="343"/>
        <end position="461"/>
    </location>
</feature>
<evidence type="ECO:0000313" key="11">
    <source>
        <dbReference type="EMBL" id="CAI2368349.1"/>
    </source>
</evidence>
<keyword evidence="8" id="KW-1133">Transmembrane helix</keyword>
<evidence type="ECO:0000256" key="7">
    <source>
        <dbReference type="ARBA" id="ARBA00048109"/>
    </source>
</evidence>
<dbReference type="GO" id="GO:0019432">
    <property type="term" value="P:triglyceride biosynthetic process"/>
    <property type="evidence" value="ECO:0007669"/>
    <property type="project" value="TreeGrafter"/>
</dbReference>
<gene>
    <name evidence="11" type="ORF">ECRASSUSDP1_LOCUS9640</name>
</gene>
<keyword evidence="8" id="KW-0812">Transmembrane</keyword>
<evidence type="ECO:0000256" key="2">
    <source>
        <dbReference type="ARBA" id="ARBA00005189"/>
    </source>
</evidence>
<dbReference type="Proteomes" id="UP001295684">
    <property type="component" value="Unassembled WGS sequence"/>
</dbReference>
<evidence type="ECO:0000256" key="5">
    <source>
        <dbReference type="ARBA" id="ARBA00024360"/>
    </source>
</evidence>
<evidence type="ECO:0000256" key="4">
    <source>
        <dbReference type="ARBA" id="ARBA00023315"/>
    </source>
</evidence>
<accession>A0AAD1X9Q4</accession>
<evidence type="ECO:0000256" key="8">
    <source>
        <dbReference type="SAM" id="Phobius"/>
    </source>
</evidence>
<keyword evidence="4" id="KW-0012">Acyltransferase</keyword>
<evidence type="ECO:0000259" key="10">
    <source>
        <dbReference type="Pfam" id="PF06974"/>
    </source>
</evidence>
<dbReference type="InterPro" id="IPR045034">
    <property type="entry name" value="O-acyltransferase_WSD1-like"/>
</dbReference>
<dbReference type="InterPro" id="IPR009721">
    <property type="entry name" value="O-acyltransferase_WSD1_C"/>
</dbReference>
<dbReference type="Pfam" id="PF06974">
    <property type="entry name" value="WS_DGAT_C"/>
    <property type="match status" value="1"/>
</dbReference>
<evidence type="ECO:0000259" key="9">
    <source>
        <dbReference type="Pfam" id="PF03007"/>
    </source>
</evidence>
<name>A0AAD1X9Q4_EUPCR</name>
<feature type="domain" description="O-acyltransferase WSD1-like N-terminal" evidence="9">
    <location>
        <begin position="129"/>
        <end position="192"/>
    </location>
</feature>
<proteinExistence type="inferred from homology"/>
<sequence>MLFDIGILQITIVTLSYWYLGFLYGSGFLFLLYHVAENLLIALGYQPVPFVDIGMEFEKKDGTNNLVAYFEAESLDLDSVKKRIYEQGISKIKNLRYVRSDILGLALFKIATEEEAKLQIKRVNKEVKTDKEVIDYCSHLAQYKIDRSKPNWECHVQENYTKNTSLVFFVMQHGLIDAVGYASLMSCLLDNQFKLKMKKKFTPISFAWKVFYCVFALPYTSYMSFKYKMIKSDDGAEKVQEQTDPNTLQKNCYSTVELDFSAVKKCYKRFKGVTFGDYFMGVVSKAFHDWYREQGIDNANNIKAVVSVNNRDFPQGYDSLILGTRIAVFECHYPLLGNFEKAITESKKAFRSIYSEHGAQLIELFFSIFKFFPKAAVRHLAEDMLGGIGCAISNVPFSEEQWIFCGKKVLKQGFWAHGSEHIGIFITPITYGDKLRVNFTANRTMKLSGQKLVSQFEKVINEDIAEGAK</sequence>
<dbReference type="GO" id="GO:0004144">
    <property type="term" value="F:diacylglycerol O-acyltransferase activity"/>
    <property type="evidence" value="ECO:0007669"/>
    <property type="project" value="UniProtKB-EC"/>
</dbReference>
<comment type="pathway">
    <text evidence="2">Lipid metabolism.</text>
</comment>
<dbReference type="PANTHER" id="PTHR31650:SF1">
    <property type="entry name" value="WAX ESTER SYNTHASE_DIACYLGLYCEROL ACYLTRANSFERASE 4-RELATED"/>
    <property type="match status" value="1"/>
</dbReference>
<evidence type="ECO:0000313" key="12">
    <source>
        <dbReference type="Proteomes" id="UP001295684"/>
    </source>
</evidence>
<comment type="catalytic activity">
    <reaction evidence="7">
        <text>an acyl-CoA + a 1,2-diacyl-sn-glycerol = a triacyl-sn-glycerol + CoA</text>
        <dbReference type="Rhea" id="RHEA:10868"/>
        <dbReference type="ChEBI" id="CHEBI:17815"/>
        <dbReference type="ChEBI" id="CHEBI:57287"/>
        <dbReference type="ChEBI" id="CHEBI:58342"/>
        <dbReference type="ChEBI" id="CHEBI:64615"/>
        <dbReference type="EC" id="2.3.1.20"/>
    </reaction>
</comment>
<evidence type="ECO:0000256" key="1">
    <source>
        <dbReference type="ARBA" id="ARBA00004771"/>
    </source>
</evidence>
<feature type="transmembrane region" description="Helical" evidence="8">
    <location>
        <begin position="206"/>
        <end position="225"/>
    </location>
</feature>
<keyword evidence="8" id="KW-0472">Membrane</keyword>
<dbReference type="InterPro" id="IPR004255">
    <property type="entry name" value="O-acyltransferase_WSD1_N"/>
</dbReference>
<evidence type="ECO:0008006" key="13">
    <source>
        <dbReference type="Google" id="ProtNLM"/>
    </source>
</evidence>
<reference evidence="11" key="1">
    <citation type="submission" date="2023-07" db="EMBL/GenBank/DDBJ databases">
        <authorList>
            <consortium name="AG Swart"/>
            <person name="Singh M."/>
            <person name="Singh A."/>
            <person name="Seah K."/>
            <person name="Emmerich C."/>
        </authorList>
    </citation>
    <scope>NUCLEOTIDE SEQUENCE</scope>
    <source>
        <strain evidence="11">DP1</strain>
    </source>
</reference>
<comment type="similarity">
    <text evidence="5">In the N-terminal section; belongs to the long-chain O-acyltransferase family.</text>
</comment>